<dbReference type="AlphaFoldDB" id="A0A8J2K9G6"/>
<protein>
    <submittedName>
        <fullName evidence="2">Uncharacterized protein</fullName>
    </submittedName>
</protein>
<feature type="region of interest" description="Disordered" evidence="1">
    <location>
        <begin position="1"/>
        <end position="192"/>
    </location>
</feature>
<feature type="compositionally biased region" description="Basic and acidic residues" evidence="1">
    <location>
        <begin position="94"/>
        <end position="134"/>
    </location>
</feature>
<feature type="compositionally biased region" description="Basic and acidic residues" evidence="1">
    <location>
        <begin position="147"/>
        <end position="159"/>
    </location>
</feature>
<evidence type="ECO:0000313" key="3">
    <source>
        <dbReference type="Proteomes" id="UP000708208"/>
    </source>
</evidence>
<dbReference type="Proteomes" id="UP000708208">
    <property type="component" value="Unassembled WGS sequence"/>
</dbReference>
<comment type="caution">
    <text evidence="2">The sequence shown here is derived from an EMBL/GenBank/DDBJ whole genome shotgun (WGS) entry which is preliminary data.</text>
</comment>
<evidence type="ECO:0000256" key="1">
    <source>
        <dbReference type="SAM" id="MobiDB-lite"/>
    </source>
</evidence>
<name>A0A8J2K9G6_9HEXA</name>
<reference evidence="2" key="1">
    <citation type="submission" date="2021-06" db="EMBL/GenBank/DDBJ databases">
        <authorList>
            <person name="Hodson N. C."/>
            <person name="Mongue J. A."/>
            <person name="Jaron S. K."/>
        </authorList>
    </citation>
    <scope>NUCLEOTIDE SEQUENCE</scope>
</reference>
<evidence type="ECO:0000313" key="2">
    <source>
        <dbReference type="EMBL" id="CAG7731694.1"/>
    </source>
</evidence>
<feature type="non-terminal residue" evidence="2">
    <location>
        <position position="1"/>
    </location>
</feature>
<keyword evidence="3" id="KW-1185">Reference proteome</keyword>
<feature type="compositionally biased region" description="Polar residues" evidence="1">
    <location>
        <begin position="65"/>
        <end position="75"/>
    </location>
</feature>
<feature type="compositionally biased region" description="Basic and acidic residues" evidence="1">
    <location>
        <begin position="18"/>
        <end position="27"/>
    </location>
</feature>
<accession>A0A8J2K9G6</accession>
<feature type="compositionally biased region" description="Low complexity" evidence="1">
    <location>
        <begin position="160"/>
        <end position="177"/>
    </location>
</feature>
<dbReference type="EMBL" id="CAJVCH010217774">
    <property type="protein sequence ID" value="CAG7731694.1"/>
    <property type="molecule type" value="Genomic_DNA"/>
</dbReference>
<organism evidence="2 3">
    <name type="scientific">Allacma fusca</name>
    <dbReference type="NCBI Taxonomy" id="39272"/>
    <lineage>
        <taxon>Eukaryota</taxon>
        <taxon>Metazoa</taxon>
        <taxon>Ecdysozoa</taxon>
        <taxon>Arthropoda</taxon>
        <taxon>Hexapoda</taxon>
        <taxon>Collembola</taxon>
        <taxon>Symphypleona</taxon>
        <taxon>Sminthuridae</taxon>
        <taxon>Allacma</taxon>
    </lineage>
</organism>
<sequence>MENSVQEKFNAIDQRLNNLERQRHDMGPNELNENNEEHRGPIRNVPDIQRGSYDQYGSFHGKHWQGNSKQGNRQGSDNDKNWRSDNNNNFRNRNNRENSPHPNKDRYDQSRSINRENPRNDSSQRESSQERNNKSDNTGRASSSREQSSERSNRHDDWTNNRSNSRSASRESSASRSVRFNEGNGPHLNGSVDTEAIEIENDSDGIFYVNDFIREVKDRQLKEDKTEYLAMIQAMVDKVPTDDYLKDKLYAVFEKHQEIISSKPG</sequence>
<proteinExistence type="predicted"/>
<gene>
    <name evidence="2" type="ORF">AFUS01_LOCUS20268</name>
</gene>